<dbReference type="Proteomes" id="UP000315010">
    <property type="component" value="Unassembled WGS sequence"/>
</dbReference>
<dbReference type="EMBL" id="SJPJ01000001">
    <property type="protein sequence ID" value="TWT84970.1"/>
    <property type="molecule type" value="Genomic_DNA"/>
</dbReference>
<dbReference type="RefSeq" id="WP_419195014.1">
    <property type="nucleotide sequence ID" value="NZ_SJPJ01000001.1"/>
</dbReference>
<keyword evidence="2" id="KW-1185">Reference proteome</keyword>
<name>A0A5C5ZCS0_9BACT</name>
<reference evidence="1 2" key="1">
    <citation type="submission" date="2019-02" db="EMBL/GenBank/DDBJ databases">
        <title>Deep-cultivation of Planctomycetes and their phenomic and genomic characterization uncovers novel biology.</title>
        <authorList>
            <person name="Wiegand S."/>
            <person name="Jogler M."/>
            <person name="Boedeker C."/>
            <person name="Pinto D."/>
            <person name="Vollmers J."/>
            <person name="Rivas-Marin E."/>
            <person name="Kohn T."/>
            <person name="Peeters S.H."/>
            <person name="Heuer A."/>
            <person name="Rast P."/>
            <person name="Oberbeckmann S."/>
            <person name="Bunk B."/>
            <person name="Jeske O."/>
            <person name="Meyerdierks A."/>
            <person name="Storesund J.E."/>
            <person name="Kallscheuer N."/>
            <person name="Luecker S."/>
            <person name="Lage O.M."/>
            <person name="Pohl T."/>
            <person name="Merkel B.J."/>
            <person name="Hornburger P."/>
            <person name="Mueller R.-W."/>
            <person name="Bruemmer F."/>
            <person name="Labrenz M."/>
            <person name="Spormann A.M."/>
            <person name="Op Den Camp H."/>
            <person name="Overmann J."/>
            <person name="Amann R."/>
            <person name="Jetten M.S.M."/>
            <person name="Mascher T."/>
            <person name="Medema M.H."/>
            <person name="Devos D.P."/>
            <person name="Kaster A.-K."/>
            <person name="Ovreas L."/>
            <person name="Rohde M."/>
            <person name="Galperin M.Y."/>
            <person name="Jogler C."/>
        </authorList>
    </citation>
    <scope>NUCLEOTIDE SEQUENCE [LARGE SCALE GENOMIC DNA]</scope>
    <source>
        <strain evidence="1 2">CA13</strain>
    </source>
</reference>
<comment type="caution">
    <text evidence="1">The sequence shown here is derived from an EMBL/GenBank/DDBJ whole genome shotgun (WGS) entry which is preliminary data.</text>
</comment>
<gene>
    <name evidence="1" type="ORF">CA13_64520</name>
</gene>
<dbReference type="AlphaFoldDB" id="A0A5C5ZCS0"/>
<accession>A0A5C5ZCS0</accession>
<evidence type="ECO:0000313" key="1">
    <source>
        <dbReference type="EMBL" id="TWT84970.1"/>
    </source>
</evidence>
<evidence type="ECO:0000313" key="2">
    <source>
        <dbReference type="Proteomes" id="UP000315010"/>
    </source>
</evidence>
<proteinExistence type="predicted"/>
<dbReference type="InterPro" id="IPR028978">
    <property type="entry name" value="Chorismate_lyase_/UTRA_dom_sf"/>
</dbReference>
<dbReference type="SUPFAM" id="SSF64288">
    <property type="entry name" value="Chorismate lyase-like"/>
    <property type="match status" value="1"/>
</dbReference>
<organism evidence="1 2">
    <name type="scientific">Novipirellula herctigrandis</name>
    <dbReference type="NCBI Taxonomy" id="2527986"/>
    <lineage>
        <taxon>Bacteria</taxon>
        <taxon>Pseudomonadati</taxon>
        <taxon>Planctomycetota</taxon>
        <taxon>Planctomycetia</taxon>
        <taxon>Pirellulales</taxon>
        <taxon>Pirellulaceae</taxon>
        <taxon>Novipirellula</taxon>
    </lineage>
</organism>
<dbReference type="Gene3D" id="3.40.1410.10">
    <property type="entry name" value="Chorismate lyase-like"/>
    <property type="match status" value="1"/>
</dbReference>
<protein>
    <submittedName>
        <fullName evidence="1">Uncharacterized protein</fullName>
    </submittedName>
</protein>
<sequence>MSNHAEIEIDRLFNQFYDWPADSVEVGQFESVDSVPEPYNQLLNHHNHMTVTVEAFHREKVDVVVDRANRDEKWYAREITLLTERSGKKVLYGMVRLNVDLLSEEAWRRIESQQTPLGRVLIEHGLLCEVELCGLWRVTMGPRLAELMNTDVGVLRYGRTAMIYCDGDPAIELLEIVSP</sequence>